<dbReference type="EMBL" id="CACRXK020001781">
    <property type="protein sequence ID" value="CAB3991054.1"/>
    <property type="molecule type" value="Genomic_DNA"/>
</dbReference>
<dbReference type="PANTHER" id="PTHR11884">
    <property type="entry name" value="SELECTIN LIGAND RELATED"/>
    <property type="match status" value="1"/>
</dbReference>
<feature type="non-terminal residue" evidence="8">
    <location>
        <position position="1"/>
    </location>
</feature>
<dbReference type="OrthoDB" id="6018612at2759"/>
<evidence type="ECO:0000313" key="9">
    <source>
        <dbReference type="Proteomes" id="UP001152795"/>
    </source>
</evidence>
<dbReference type="InterPro" id="IPR039728">
    <property type="entry name" value="GLG1"/>
</dbReference>
<evidence type="ECO:0000256" key="5">
    <source>
        <dbReference type="ARBA" id="ARBA00022989"/>
    </source>
</evidence>
<protein>
    <submittedName>
        <fullName evidence="8">Golgi apparatus 1, partial</fullName>
    </submittedName>
</protein>
<keyword evidence="9" id="KW-1185">Reference proteome</keyword>
<evidence type="ECO:0000256" key="2">
    <source>
        <dbReference type="ARBA" id="ARBA00022692"/>
    </source>
</evidence>
<evidence type="ECO:0000313" key="8">
    <source>
        <dbReference type="EMBL" id="CAB3991054.1"/>
    </source>
</evidence>
<dbReference type="PROSITE" id="PS51289">
    <property type="entry name" value="GLG1_C_RICH"/>
    <property type="match status" value="2"/>
</dbReference>
<evidence type="ECO:0000256" key="1">
    <source>
        <dbReference type="ARBA" id="ARBA00004479"/>
    </source>
</evidence>
<gene>
    <name evidence="8" type="ORF">PACLA_8A034909</name>
</gene>
<keyword evidence="7" id="KW-0325">Glycoprotein</keyword>
<evidence type="ECO:0000256" key="6">
    <source>
        <dbReference type="ARBA" id="ARBA00023136"/>
    </source>
</evidence>
<keyword evidence="3" id="KW-0732">Signal</keyword>
<reference evidence="8" key="1">
    <citation type="submission" date="2020-04" db="EMBL/GenBank/DDBJ databases">
        <authorList>
            <person name="Alioto T."/>
            <person name="Alioto T."/>
            <person name="Gomez Garrido J."/>
        </authorList>
    </citation>
    <scope>NUCLEOTIDE SEQUENCE</scope>
    <source>
        <strain evidence="8">A484AB</strain>
    </source>
</reference>
<accession>A0A6S7GC84</accession>
<evidence type="ECO:0000256" key="3">
    <source>
        <dbReference type="ARBA" id="ARBA00022729"/>
    </source>
</evidence>
<keyword evidence="6" id="KW-0472">Membrane</keyword>
<keyword evidence="5" id="KW-1133">Transmembrane helix</keyword>
<evidence type="ECO:0000256" key="4">
    <source>
        <dbReference type="ARBA" id="ARBA00022737"/>
    </source>
</evidence>
<keyword evidence="2" id="KW-0812">Transmembrane</keyword>
<dbReference type="AlphaFoldDB" id="A0A6S7GC84"/>
<evidence type="ECO:0000256" key="7">
    <source>
        <dbReference type="ARBA" id="ARBA00023180"/>
    </source>
</evidence>
<comment type="caution">
    <text evidence="8">The sequence shown here is derived from an EMBL/GenBank/DDBJ whole genome shotgun (WGS) entry which is preliminary data.</text>
</comment>
<dbReference type="InterPro" id="IPR001893">
    <property type="entry name" value="Cys-rich_GLG1_repeat"/>
</dbReference>
<organism evidence="8 9">
    <name type="scientific">Paramuricea clavata</name>
    <name type="common">Red gorgonian</name>
    <name type="synonym">Violescent sea-whip</name>
    <dbReference type="NCBI Taxonomy" id="317549"/>
    <lineage>
        <taxon>Eukaryota</taxon>
        <taxon>Metazoa</taxon>
        <taxon>Cnidaria</taxon>
        <taxon>Anthozoa</taxon>
        <taxon>Octocorallia</taxon>
        <taxon>Malacalcyonacea</taxon>
        <taxon>Plexauridae</taxon>
        <taxon>Paramuricea</taxon>
    </lineage>
</organism>
<keyword evidence="4" id="KW-0677">Repeat</keyword>
<proteinExistence type="predicted"/>
<dbReference type="PANTHER" id="PTHR11884:SF1">
    <property type="entry name" value="GOLGI APPARATUS PROTEIN 1"/>
    <property type="match status" value="1"/>
</dbReference>
<dbReference type="InterPro" id="IPR017873">
    <property type="entry name" value="Cys-rich_GLG1_repeat_euk"/>
</dbReference>
<dbReference type="GO" id="GO:0000139">
    <property type="term" value="C:Golgi membrane"/>
    <property type="evidence" value="ECO:0007669"/>
    <property type="project" value="InterPro"/>
</dbReference>
<dbReference type="Pfam" id="PF00839">
    <property type="entry name" value="Cys_rich_FGFR"/>
    <property type="match status" value="6"/>
</dbReference>
<comment type="subcellular location">
    <subcellularLocation>
        <location evidence="1">Membrane</location>
        <topology evidence="1">Single-pass type I membrane protein</topology>
    </subcellularLocation>
</comment>
<name>A0A6S7GC84_PARCT</name>
<dbReference type="Proteomes" id="UP001152795">
    <property type="component" value="Unassembled WGS sequence"/>
</dbReference>
<sequence>IELKDYKFSSKFKKACRPDVQTHCPKAKSKPEVIECLSGEVRKAIFGEKDHKISEECRAQLHVEKIRQAEDIQFDPKLYDACSKDVEKLCLHVHKDGPAAVLECLKKSEGDLSDGCSKMIFEREKEEVGDAELDVRLFKMCKPMIKKFCMDVPPDKILHCLEKHKREMVKEDECRTLVFTRQKNALKDVDLMPGLAKACRRDIIKFCYDATNNDQIIPSLKKNIEELSGDCQEFIVDLVKEAALDYRLNPSLAKECSDEIDTLCPDVHPGHGEVMECLKEHYKKIDNAKCRAEFKEVLFEERTDIMADPVLHDACSRSVTKHCDGVSHGRGRILQCLMGILEKGQIVERECRNILNSRKQIWTGFGVPVPEHLTDLASVVSSCPRGKYFFIGFSCALAIIFIAGLIYRRLTKRVTSEAKYRQITVDA</sequence>